<name>A0A379E5F0_9BACT</name>
<accession>A0A379E5F0</accession>
<dbReference type="PANTHER" id="PTHR38459">
    <property type="entry name" value="PROPHAGE BACTOPRENOL-LINKED GLUCOSE TRANSLOCASE HOMOLOG"/>
    <property type="match status" value="1"/>
</dbReference>
<evidence type="ECO:0000313" key="8">
    <source>
        <dbReference type="EMBL" id="SUB87660.1"/>
    </source>
</evidence>
<proteinExistence type="inferred from homology"/>
<evidence type="ECO:0000259" key="7">
    <source>
        <dbReference type="Pfam" id="PF04138"/>
    </source>
</evidence>
<dbReference type="EMBL" id="UGTM01000001">
    <property type="protein sequence ID" value="SUB87660.1"/>
    <property type="molecule type" value="Genomic_DNA"/>
</dbReference>
<evidence type="ECO:0000256" key="3">
    <source>
        <dbReference type="ARBA" id="ARBA00022692"/>
    </source>
</evidence>
<feature type="transmembrane region" description="Helical" evidence="6">
    <location>
        <begin position="21"/>
        <end position="41"/>
    </location>
</feature>
<evidence type="ECO:0000256" key="6">
    <source>
        <dbReference type="SAM" id="Phobius"/>
    </source>
</evidence>
<feature type="transmembrane region" description="Helical" evidence="6">
    <location>
        <begin position="107"/>
        <end position="126"/>
    </location>
</feature>
<dbReference type="AlphaFoldDB" id="A0A379E5F0"/>
<comment type="similarity">
    <text evidence="2">Belongs to the GtrA family.</text>
</comment>
<gene>
    <name evidence="8" type="ORF">NCTC13067_01339</name>
</gene>
<protein>
    <submittedName>
        <fullName evidence="8">GtrA-like protein</fullName>
    </submittedName>
</protein>
<feature type="transmembrane region" description="Helical" evidence="6">
    <location>
        <begin position="47"/>
        <end position="66"/>
    </location>
</feature>
<dbReference type="GO" id="GO:0005886">
    <property type="term" value="C:plasma membrane"/>
    <property type="evidence" value="ECO:0007669"/>
    <property type="project" value="TreeGrafter"/>
</dbReference>
<reference evidence="8 9" key="1">
    <citation type="submission" date="2018-06" db="EMBL/GenBank/DDBJ databases">
        <authorList>
            <consortium name="Pathogen Informatics"/>
            <person name="Doyle S."/>
        </authorList>
    </citation>
    <scope>NUCLEOTIDE SEQUENCE [LARGE SCALE GENOMIC DNA]</scope>
    <source>
        <strain evidence="8 9">NCTC13067</strain>
    </source>
</reference>
<keyword evidence="4 6" id="KW-1133">Transmembrane helix</keyword>
<sequence>MQGTDMKHKKKIDEIVRFFTVGVLATGIQYGTYLLMIGWLHPLVANTFAYLVSFTFNYAASVRYTFQVKSTTKRYIGFAFSHVINYLLQTGCLHAFLGLGLSKQTAMLPMFAVCVPINFLLVRFFLHKE</sequence>
<evidence type="ECO:0000313" key="9">
    <source>
        <dbReference type="Proteomes" id="UP000255469"/>
    </source>
</evidence>
<keyword evidence="5 6" id="KW-0472">Membrane</keyword>
<dbReference type="GO" id="GO:0000271">
    <property type="term" value="P:polysaccharide biosynthetic process"/>
    <property type="evidence" value="ECO:0007669"/>
    <property type="project" value="InterPro"/>
</dbReference>
<organism evidence="8 9">
    <name type="scientific">Prevotella denticola</name>
    <dbReference type="NCBI Taxonomy" id="28129"/>
    <lineage>
        <taxon>Bacteria</taxon>
        <taxon>Pseudomonadati</taxon>
        <taxon>Bacteroidota</taxon>
        <taxon>Bacteroidia</taxon>
        <taxon>Bacteroidales</taxon>
        <taxon>Prevotellaceae</taxon>
        <taxon>Prevotella</taxon>
    </lineage>
</organism>
<feature type="domain" description="GtrA/DPMS transmembrane" evidence="7">
    <location>
        <begin position="17"/>
        <end position="125"/>
    </location>
</feature>
<evidence type="ECO:0000256" key="4">
    <source>
        <dbReference type="ARBA" id="ARBA00022989"/>
    </source>
</evidence>
<dbReference type="PANTHER" id="PTHR38459:SF1">
    <property type="entry name" value="PROPHAGE BACTOPRENOL-LINKED GLUCOSE TRANSLOCASE HOMOLOG"/>
    <property type="match status" value="1"/>
</dbReference>
<dbReference type="Pfam" id="PF04138">
    <property type="entry name" value="GtrA_DPMS_TM"/>
    <property type="match status" value="1"/>
</dbReference>
<evidence type="ECO:0000256" key="5">
    <source>
        <dbReference type="ARBA" id="ARBA00023136"/>
    </source>
</evidence>
<dbReference type="Proteomes" id="UP000255469">
    <property type="component" value="Unassembled WGS sequence"/>
</dbReference>
<evidence type="ECO:0000256" key="2">
    <source>
        <dbReference type="ARBA" id="ARBA00009399"/>
    </source>
</evidence>
<comment type="subcellular location">
    <subcellularLocation>
        <location evidence="1">Membrane</location>
        <topology evidence="1">Multi-pass membrane protein</topology>
    </subcellularLocation>
</comment>
<dbReference type="InterPro" id="IPR051401">
    <property type="entry name" value="GtrA_CellWall_Glycosyl"/>
</dbReference>
<keyword evidence="3 6" id="KW-0812">Transmembrane</keyword>
<dbReference type="InterPro" id="IPR007267">
    <property type="entry name" value="GtrA_DPMS_TM"/>
</dbReference>
<evidence type="ECO:0000256" key="1">
    <source>
        <dbReference type="ARBA" id="ARBA00004141"/>
    </source>
</evidence>
<feature type="transmembrane region" description="Helical" evidence="6">
    <location>
        <begin position="78"/>
        <end position="101"/>
    </location>
</feature>